<name>A0A1D6IE83_MAIZE</name>
<sequence length="177" mass="20462">MRILMVAISFGSRMMFRFINCHPSLVVLAPVNKFSKNVEWMFWPVILSGFHQLAGLKVNLQRSSRRLKLCPLTLLLKELMVFQLVIEAQGVLIRRITGGILRRLMHIGLLVGRITGGSLEIWRSHRSNHAQSLRHGVSQWSLQSQRLQHLVLGKQQPRWSLRRPSQRPCLILHHRTG</sequence>
<accession>A0A1D6IE83</accession>
<organism evidence="1">
    <name type="scientific">Zea mays</name>
    <name type="common">Maize</name>
    <dbReference type="NCBI Taxonomy" id="4577"/>
    <lineage>
        <taxon>Eukaryota</taxon>
        <taxon>Viridiplantae</taxon>
        <taxon>Streptophyta</taxon>
        <taxon>Embryophyta</taxon>
        <taxon>Tracheophyta</taxon>
        <taxon>Spermatophyta</taxon>
        <taxon>Magnoliopsida</taxon>
        <taxon>Liliopsida</taxon>
        <taxon>Poales</taxon>
        <taxon>Poaceae</taxon>
        <taxon>PACMAD clade</taxon>
        <taxon>Panicoideae</taxon>
        <taxon>Andropogonodae</taxon>
        <taxon>Andropogoneae</taxon>
        <taxon>Tripsacinae</taxon>
        <taxon>Zea</taxon>
    </lineage>
</organism>
<keyword evidence="1" id="KW-0396">Initiation factor</keyword>
<dbReference type="GO" id="GO:0003743">
    <property type="term" value="F:translation initiation factor activity"/>
    <property type="evidence" value="ECO:0007669"/>
    <property type="project" value="UniProtKB-KW"/>
</dbReference>
<keyword evidence="1" id="KW-0648">Protein biosynthesis</keyword>
<reference evidence="1" key="1">
    <citation type="submission" date="2015-12" db="EMBL/GenBank/DDBJ databases">
        <title>Update maize B73 reference genome by single molecule sequencing technologies.</title>
        <authorList>
            <consortium name="Maize Genome Sequencing Project"/>
            <person name="Ware D."/>
        </authorList>
    </citation>
    <scope>NUCLEOTIDE SEQUENCE [LARGE SCALE GENOMIC DNA]</scope>
    <source>
        <tissue evidence="1">Seedling</tissue>
    </source>
</reference>
<evidence type="ECO:0000313" key="1">
    <source>
        <dbReference type="EMBL" id="ONM58077.1"/>
    </source>
</evidence>
<dbReference type="ExpressionAtlas" id="A0A1D6IE83">
    <property type="expression patterns" value="baseline and differential"/>
</dbReference>
<protein>
    <submittedName>
        <fullName evidence="1">Eukaryotic translation initiation factor-related</fullName>
    </submittedName>
</protein>
<dbReference type="AlphaFoldDB" id="A0A1D6IE83"/>
<gene>
    <name evidence="1" type="ORF">ZEAMMB73_Zm00001d021710</name>
</gene>
<proteinExistence type="predicted"/>
<dbReference type="EMBL" id="CM007650">
    <property type="protein sequence ID" value="ONM58077.1"/>
    <property type="molecule type" value="Genomic_DNA"/>
</dbReference>